<dbReference type="InterPro" id="IPR001425">
    <property type="entry name" value="Arc/bac/fun_rhodopsins"/>
</dbReference>
<dbReference type="Gene3D" id="1.20.1070.10">
    <property type="entry name" value="Rhodopsin 7-helix transmembrane proteins"/>
    <property type="match status" value="1"/>
</dbReference>
<evidence type="ECO:0000256" key="4">
    <source>
        <dbReference type="ARBA" id="ARBA00022606"/>
    </source>
</evidence>
<comment type="subcellular location">
    <subcellularLocation>
        <location evidence="1">Membrane</location>
        <topology evidence="1">Multi-pass membrane protein</topology>
    </subcellularLocation>
</comment>
<evidence type="ECO:0000256" key="2">
    <source>
        <dbReference type="ARBA" id="ARBA00008130"/>
    </source>
</evidence>
<sequence length="240" mass="28576">MEEQPYNHPVLEYEKPSFEQQEDVLEENYFVKLTFYITYVFLMTTATITFIESITTDDVRARHILNLETCISVVATFFYSKFVEQIEEGVDYKQINIDRYTDWMITTPLMLLVLCLVFVYNTKTTLKLWSFFVVLVLNLGMILTGYLGEVDYMNRTNANIIGFGFFAVLFGYLYKTFLHKKYNFDNMLIFSSFFILWALYGVFYEYDEQFKNVAFNILDLFAKCFVGIFFWAYFTKTFTL</sequence>
<evidence type="ECO:0000256" key="10">
    <source>
        <dbReference type="ARBA" id="ARBA00023170"/>
    </source>
</evidence>
<dbReference type="GO" id="GO:0007602">
    <property type="term" value="P:phototransduction"/>
    <property type="evidence" value="ECO:0007669"/>
    <property type="project" value="UniProtKB-KW"/>
</dbReference>
<name>A0A6C0AUP3_9ZZZZ</name>
<feature type="transmembrane region" description="Helical" evidence="11">
    <location>
        <begin position="158"/>
        <end position="174"/>
    </location>
</feature>
<keyword evidence="10" id="KW-0675">Receptor</keyword>
<evidence type="ECO:0000256" key="11">
    <source>
        <dbReference type="SAM" id="Phobius"/>
    </source>
</evidence>
<evidence type="ECO:0000256" key="7">
    <source>
        <dbReference type="ARBA" id="ARBA00022989"/>
    </source>
</evidence>
<keyword evidence="9 11" id="KW-0472">Membrane</keyword>
<dbReference type="EMBL" id="MN738751">
    <property type="protein sequence ID" value="QHS83276.1"/>
    <property type="molecule type" value="Genomic_DNA"/>
</dbReference>
<dbReference type="GO" id="GO:0005216">
    <property type="term" value="F:monoatomic ion channel activity"/>
    <property type="evidence" value="ECO:0007669"/>
    <property type="project" value="InterPro"/>
</dbReference>
<feature type="transmembrane region" description="Helical" evidence="11">
    <location>
        <begin position="63"/>
        <end position="83"/>
    </location>
</feature>
<dbReference type="CDD" id="cd21087">
    <property type="entry name" value="7tm_viral_rhod_II_OLPVRII-like"/>
    <property type="match status" value="1"/>
</dbReference>
<evidence type="ECO:0000256" key="6">
    <source>
        <dbReference type="ARBA" id="ARBA00022925"/>
    </source>
</evidence>
<proteinExistence type="inferred from homology"/>
<dbReference type="SUPFAM" id="SSF81321">
    <property type="entry name" value="Family A G protein-coupled receptor-like"/>
    <property type="match status" value="1"/>
</dbReference>
<feature type="transmembrane region" description="Helical" evidence="11">
    <location>
        <begin position="33"/>
        <end position="51"/>
    </location>
</feature>
<evidence type="ECO:0000313" key="12">
    <source>
        <dbReference type="EMBL" id="QHS83276.1"/>
    </source>
</evidence>
<dbReference type="InterPro" id="IPR018229">
    <property type="entry name" value="Rhodopsin_retinal_BS"/>
</dbReference>
<evidence type="ECO:0000256" key="5">
    <source>
        <dbReference type="ARBA" id="ARBA00022692"/>
    </source>
</evidence>
<feature type="transmembrane region" description="Helical" evidence="11">
    <location>
        <begin position="103"/>
        <end position="121"/>
    </location>
</feature>
<keyword evidence="7 11" id="KW-1133">Transmembrane helix</keyword>
<dbReference type="GO" id="GO:0009881">
    <property type="term" value="F:photoreceptor activity"/>
    <property type="evidence" value="ECO:0007669"/>
    <property type="project" value="UniProtKB-KW"/>
</dbReference>
<comment type="similarity">
    <text evidence="2">Belongs to the archaeal/bacterial/fungal opsin family.</text>
</comment>
<keyword evidence="6" id="KW-0681">Retinal protein</keyword>
<keyword evidence="5 11" id="KW-0812">Transmembrane</keyword>
<dbReference type="Pfam" id="PF01036">
    <property type="entry name" value="Bac_rhodopsin"/>
    <property type="match status" value="1"/>
</dbReference>
<evidence type="ECO:0000256" key="8">
    <source>
        <dbReference type="ARBA" id="ARBA00022991"/>
    </source>
</evidence>
<dbReference type="GO" id="GO:0016020">
    <property type="term" value="C:membrane"/>
    <property type="evidence" value="ECO:0007669"/>
    <property type="project" value="UniProtKB-SubCell"/>
</dbReference>
<keyword evidence="4" id="KW-0716">Sensory transduction</keyword>
<organism evidence="12">
    <name type="scientific">viral metagenome</name>
    <dbReference type="NCBI Taxonomy" id="1070528"/>
    <lineage>
        <taxon>unclassified sequences</taxon>
        <taxon>metagenomes</taxon>
        <taxon>organismal metagenomes</taxon>
    </lineage>
</organism>
<dbReference type="PROSITE" id="PS00950">
    <property type="entry name" value="BACTERIAL_OPSIN_1"/>
    <property type="match status" value="1"/>
</dbReference>
<keyword evidence="8" id="KW-0157">Chromophore</keyword>
<protein>
    <recommendedName>
        <fullName evidence="13">Bacteriorhodopsin-like protein</fullName>
    </recommendedName>
</protein>
<feature type="transmembrane region" description="Helical" evidence="11">
    <location>
        <begin position="186"/>
        <end position="203"/>
    </location>
</feature>
<dbReference type="AlphaFoldDB" id="A0A6C0AUP3"/>
<evidence type="ECO:0000256" key="3">
    <source>
        <dbReference type="ARBA" id="ARBA00022543"/>
    </source>
</evidence>
<evidence type="ECO:0000256" key="9">
    <source>
        <dbReference type="ARBA" id="ARBA00023136"/>
    </source>
</evidence>
<feature type="transmembrane region" description="Helical" evidence="11">
    <location>
        <begin position="128"/>
        <end position="146"/>
    </location>
</feature>
<keyword evidence="3" id="KW-0600">Photoreceptor protein</keyword>
<dbReference type="PRINTS" id="PR00251">
    <property type="entry name" value="BACTRLOPSIN"/>
</dbReference>
<evidence type="ECO:0000256" key="1">
    <source>
        <dbReference type="ARBA" id="ARBA00004141"/>
    </source>
</evidence>
<evidence type="ECO:0008006" key="13">
    <source>
        <dbReference type="Google" id="ProtNLM"/>
    </source>
</evidence>
<reference evidence="12" key="1">
    <citation type="journal article" date="2020" name="Nature">
        <title>Giant virus diversity and host interactions through global metagenomics.</title>
        <authorList>
            <person name="Schulz F."/>
            <person name="Roux S."/>
            <person name="Paez-Espino D."/>
            <person name="Jungbluth S."/>
            <person name="Walsh D.A."/>
            <person name="Denef V.J."/>
            <person name="McMahon K.D."/>
            <person name="Konstantinidis K.T."/>
            <person name="Eloe-Fadrosh E.A."/>
            <person name="Kyrpides N.C."/>
            <person name="Woyke T."/>
        </authorList>
    </citation>
    <scope>NUCLEOTIDE SEQUENCE</scope>
    <source>
        <strain evidence="12">GVMAG-S-ERX555943-30</strain>
    </source>
</reference>
<dbReference type="SMART" id="SM01021">
    <property type="entry name" value="Bac_rhodopsin"/>
    <property type="match status" value="1"/>
</dbReference>
<feature type="transmembrane region" description="Helical" evidence="11">
    <location>
        <begin position="215"/>
        <end position="234"/>
    </location>
</feature>
<accession>A0A6C0AUP3</accession>